<evidence type="ECO:0000256" key="4">
    <source>
        <dbReference type="RuleBase" id="RU000499"/>
    </source>
</evidence>
<organism evidence="5 6">
    <name type="scientific">Chrysophaeum taylorii</name>
    <dbReference type="NCBI Taxonomy" id="2483200"/>
    <lineage>
        <taxon>Eukaryota</taxon>
        <taxon>Sar</taxon>
        <taxon>Stramenopiles</taxon>
        <taxon>Ochrophyta</taxon>
        <taxon>Pelagophyceae</taxon>
        <taxon>Pelagomonadales</taxon>
        <taxon>Pelagomonadaceae</taxon>
        <taxon>Chrysophaeum</taxon>
    </lineage>
</organism>
<dbReference type="SUPFAM" id="SSF52833">
    <property type="entry name" value="Thioredoxin-like"/>
    <property type="match status" value="1"/>
</dbReference>
<keyword evidence="6" id="KW-1185">Reference proteome</keyword>
<dbReference type="PRINTS" id="PR01011">
    <property type="entry name" value="GLUTPROXDASE"/>
</dbReference>
<evidence type="ECO:0000256" key="1">
    <source>
        <dbReference type="ARBA" id="ARBA00006926"/>
    </source>
</evidence>
<evidence type="ECO:0000256" key="2">
    <source>
        <dbReference type="ARBA" id="ARBA00022559"/>
    </source>
</evidence>
<dbReference type="PIRSF" id="PIRSF000303">
    <property type="entry name" value="Glutathion_perox"/>
    <property type="match status" value="1"/>
</dbReference>
<evidence type="ECO:0000256" key="3">
    <source>
        <dbReference type="ARBA" id="ARBA00023002"/>
    </source>
</evidence>
<dbReference type="GO" id="GO:0006979">
    <property type="term" value="P:response to oxidative stress"/>
    <property type="evidence" value="ECO:0007669"/>
    <property type="project" value="InterPro"/>
</dbReference>
<dbReference type="InterPro" id="IPR000889">
    <property type="entry name" value="Glutathione_peroxidase"/>
</dbReference>
<comment type="caution">
    <text evidence="5">The sequence shown here is derived from an EMBL/GenBank/DDBJ whole genome shotgun (WGS) entry which is preliminary data.</text>
</comment>
<dbReference type="AlphaFoldDB" id="A0AAD7UM91"/>
<dbReference type="CDD" id="cd00340">
    <property type="entry name" value="GSH_Peroxidase"/>
    <property type="match status" value="1"/>
</dbReference>
<dbReference type="EMBL" id="JAQMWT010000109">
    <property type="protein sequence ID" value="KAJ8610381.1"/>
    <property type="molecule type" value="Genomic_DNA"/>
</dbReference>
<dbReference type="GO" id="GO:0004601">
    <property type="term" value="F:peroxidase activity"/>
    <property type="evidence" value="ECO:0007669"/>
    <property type="project" value="UniProtKB-KW"/>
</dbReference>
<accession>A0AAD7UM91</accession>
<reference evidence="5" key="1">
    <citation type="submission" date="2023-01" db="EMBL/GenBank/DDBJ databases">
        <title>Metagenome sequencing of chrysophaentin producing Chrysophaeum taylorii.</title>
        <authorList>
            <person name="Davison J."/>
            <person name="Bewley C."/>
        </authorList>
    </citation>
    <scope>NUCLEOTIDE SEQUENCE</scope>
    <source>
        <strain evidence="5">NIES-1699</strain>
    </source>
</reference>
<dbReference type="PROSITE" id="PS51355">
    <property type="entry name" value="GLUTATHIONE_PEROXID_3"/>
    <property type="match status" value="1"/>
</dbReference>
<comment type="similarity">
    <text evidence="1 4">Belongs to the glutathione peroxidase family.</text>
</comment>
<gene>
    <name evidence="5" type="ORF">CTAYLR_003888</name>
</gene>
<dbReference type="PANTHER" id="PTHR11592">
    <property type="entry name" value="GLUTATHIONE PEROXIDASE"/>
    <property type="match status" value="1"/>
</dbReference>
<protein>
    <recommendedName>
        <fullName evidence="4">Glutathione peroxidase</fullName>
    </recommendedName>
</protein>
<proteinExistence type="inferred from homology"/>
<dbReference type="InterPro" id="IPR036249">
    <property type="entry name" value="Thioredoxin-like_sf"/>
</dbReference>
<keyword evidence="3 4" id="KW-0560">Oxidoreductase</keyword>
<sequence length="168" mass="18169">MWLFRGGASQAAMARSIFDFTVKGGDGTSLDLSTYRGTKKAFLVLNYRELNALDGELGSKGLAILGFPSNEFGGQEPYDDATIQENAKNPEKKTYATFPVFAKIKVNGPEADPLYTYLNSGATGVLGTTSVKWNFSKYLCDAEGHVVKRFGPTAAPSSIKPDIEKLLV</sequence>
<dbReference type="Pfam" id="PF00255">
    <property type="entry name" value="GSHPx"/>
    <property type="match status" value="1"/>
</dbReference>
<evidence type="ECO:0000313" key="6">
    <source>
        <dbReference type="Proteomes" id="UP001230188"/>
    </source>
</evidence>
<dbReference type="Proteomes" id="UP001230188">
    <property type="component" value="Unassembled WGS sequence"/>
</dbReference>
<name>A0AAD7UM91_9STRA</name>
<keyword evidence="2 4" id="KW-0575">Peroxidase</keyword>
<dbReference type="PANTHER" id="PTHR11592:SF78">
    <property type="entry name" value="GLUTATHIONE PEROXIDASE"/>
    <property type="match status" value="1"/>
</dbReference>
<dbReference type="Gene3D" id="3.40.30.10">
    <property type="entry name" value="Glutaredoxin"/>
    <property type="match status" value="1"/>
</dbReference>
<evidence type="ECO:0000313" key="5">
    <source>
        <dbReference type="EMBL" id="KAJ8610381.1"/>
    </source>
</evidence>